<accession>A0A8T1VIP2</accession>
<reference evidence="7" key="1">
    <citation type="submission" date="2021-02" db="EMBL/GenBank/DDBJ databases">
        <authorList>
            <person name="Palmer J.M."/>
        </authorList>
    </citation>
    <scope>NUCLEOTIDE SEQUENCE</scope>
    <source>
        <strain evidence="7">SCRP23</strain>
    </source>
</reference>
<evidence type="ECO:0000256" key="4">
    <source>
        <dbReference type="ARBA" id="ARBA00022729"/>
    </source>
</evidence>
<comment type="similarity">
    <text evidence="2 5">Belongs to the RxLR effector family.</text>
</comment>
<evidence type="ECO:0000256" key="5">
    <source>
        <dbReference type="RuleBase" id="RU367124"/>
    </source>
</evidence>
<dbReference type="GO" id="GO:0005576">
    <property type="term" value="C:extracellular region"/>
    <property type="evidence" value="ECO:0007669"/>
    <property type="project" value="UniProtKB-SubCell"/>
</dbReference>
<keyword evidence="4 5" id="KW-0732">Signal</keyword>
<organism evidence="7 8">
    <name type="scientific">Phytophthora boehmeriae</name>
    <dbReference type="NCBI Taxonomy" id="109152"/>
    <lineage>
        <taxon>Eukaryota</taxon>
        <taxon>Sar</taxon>
        <taxon>Stramenopiles</taxon>
        <taxon>Oomycota</taxon>
        <taxon>Peronosporomycetes</taxon>
        <taxon>Peronosporales</taxon>
        <taxon>Peronosporaceae</taxon>
        <taxon>Phytophthora</taxon>
    </lineage>
</organism>
<feature type="region of interest" description="Disordered" evidence="6">
    <location>
        <begin position="63"/>
        <end position="85"/>
    </location>
</feature>
<evidence type="ECO:0000256" key="6">
    <source>
        <dbReference type="SAM" id="MobiDB-lite"/>
    </source>
</evidence>
<protein>
    <recommendedName>
        <fullName evidence="5">RxLR effector protein</fullName>
    </recommendedName>
</protein>
<dbReference type="Proteomes" id="UP000693981">
    <property type="component" value="Unassembled WGS sequence"/>
</dbReference>
<evidence type="ECO:0000313" key="8">
    <source>
        <dbReference type="Proteomes" id="UP000693981"/>
    </source>
</evidence>
<name>A0A8T1VIP2_9STRA</name>
<evidence type="ECO:0000313" key="7">
    <source>
        <dbReference type="EMBL" id="KAG7381072.1"/>
    </source>
</evidence>
<feature type="chain" id="PRO_5035963547" description="RxLR effector protein" evidence="5">
    <location>
        <begin position="22"/>
        <end position="158"/>
    </location>
</feature>
<dbReference type="EMBL" id="JAGDFL010000818">
    <property type="protein sequence ID" value="KAG7381072.1"/>
    <property type="molecule type" value="Genomic_DNA"/>
</dbReference>
<dbReference type="InterPro" id="IPR031825">
    <property type="entry name" value="RXLR"/>
</dbReference>
<feature type="signal peptide" evidence="5">
    <location>
        <begin position="1"/>
        <end position="21"/>
    </location>
</feature>
<dbReference type="AlphaFoldDB" id="A0A8T1VIP2"/>
<evidence type="ECO:0000256" key="2">
    <source>
        <dbReference type="ARBA" id="ARBA00010400"/>
    </source>
</evidence>
<sequence>MRLSNILLAITATTVFATANAISAVADSKTTAVASSDVVRSLETNVEPKRMLRSYKEDDEYDYLDSNDALDSDDALDSNDEERARPVNLSVSKRLLNKMLNNPKLADKNMASWATQGVTQTATKKLLRLLQSDRYKSLLPKYEAARRAALGKKVPQLP</sequence>
<comment type="subcellular location">
    <subcellularLocation>
        <location evidence="1 5">Secreted</location>
    </subcellularLocation>
</comment>
<keyword evidence="8" id="KW-1185">Reference proteome</keyword>
<dbReference type="Pfam" id="PF16810">
    <property type="entry name" value="RXLR"/>
    <property type="match status" value="1"/>
</dbReference>
<keyword evidence="3 5" id="KW-0964">Secreted</keyword>
<proteinExistence type="inferred from homology"/>
<evidence type="ECO:0000256" key="3">
    <source>
        <dbReference type="ARBA" id="ARBA00022525"/>
    </source>
</evidence>
<evidence type="ECO:0000256" key="1">
    <source>
        <dbReference type="ARBA" id="ARBA00004613"/>
    </source>
</evidence>
<comment type="caution">
    <text evidence="7">The sequence shown here is derived from an EMBL/GenBank/DDBJ whole genome shotgun (WGS) entry which is preliminary data.</text>
</comment>
<comment type="function">
    <text evidence="5">Effector that suppresses plant defense responses during pathogen infection.</text>
</comment>
<feature type="compositionally biased region" description="Acidic residues" evidence="6">
    <location>
        <begin position="63"/>
        <end position="80"/>
    </location>
</feature>
<gene>
    <name evidence="7" type="ORF">PHYBOEH_011165</name>
</gene>
<comment type="domain">
    <text evidence="5">The RxLR-dEER motif acts to carry the protein into the host cell cytoplasm through binding to cell surface phosphatidylinositol-3-phosphate.</text>
</comment>